<feature type="compositionally biased region" description="Low complexity" evidence="2">
    <location>
        <begin position="2164"/>
        <end position="2178"/>
    </location>
</feature>
<sequence length="2285" mass="264298">MGKYCKLSFTLEEIRAGNEEEIAYLCLVLLHCMYISKRVPSLMKTALSLPEDVQEILYCLLNGLLKESSAINREDLQNALDRLDNGNRDCQSQPGSFCTPVQGNEEVFSSTPRMKPFHQFFQSPIVREKQMLEEKARKMKVLENQLEAEKMEKEDLNEEFQKIMAESRTKDERISRLEVQALKLQRIQEEMEQKLKEVNNGTCQGSQEEIIHLRSQAHGLKIDLNFYKEEFKTVSDERNQYLEKVKVLETSLKKLKEELSGRVELEVENEELKLKVEALVDSHKALEIRCEELTSFIEQMRGAGRTACLPPETLECVIDKLLQEKTQELEELQQCYEKLKGQRASECEEWAKTKSSWEAKVANVTEEKNRTVLKLQAVEENLNVQETKCWQMQKDMQSLQHKLHSLQEEFGTMKEENAKLGEEKEKQSMEVTHLHSCLNNITSERDHLQSVLNEKCEQEKLVKDKIDSLDNKILELQDIVCYKDELLESTERKYKEQVFRFEGKLKEKESQLLEGEKKFQEMEKNLQHSMSIHKELKSTIIQLEDMKSHHMAVMKGLQENLEGCIHQMDALQQEKKEKEVAVAEKIQIIQNLEIEVKAMEVKFMKLEEVQDQLQSEKLKVEELNKQQCIALENLQKELHDEMHQMQELKSVLSEKEAIITLKTEEVSGVTSQLHQKEIKCQEYEECQKDLQSQIMGLQESESKLSMAVAKLEQNFAESLREKEICQRELEKNEVVINKQIEQIHLAEKQIQITEEECLRLAKIQEELEVQLRKLVEKHKSQGLVLVDAQNNLQEHILKVEQLTQELEQKNVVIQEKLTEVTDLQESVHRMRSTLEETESIHKKENDCVQKEIEERSFLNLKLEQQLEETKNVICQKNEQISILEQNLLLKDQELHVLQEEIKDSNQKLKDLQQQIQEKETLITHTYEEICDSQTMLQGARDAVGKLEAEKSALEEARKEQDEDKNIMKDQLQENLNEILALKQQVEEKEHIINQKNDEIHQTEEELHEIKSQMEQLKTQYQTLEKEINCRDTQVQLWEQQLEEKQNFISQKDEKISALEQDLLLKDQEFHVLQEKVDDSNQQLKDLCQQMQEKETIISQKHEEICASQVKLQEAKDAVVKLEAEKSVLEKARKRQDDDLITVEDQLHEHLNQLQTFELRVEEKENIINQKNDEIHQTEEELHEIKSQMEQLKTQYQTLEKEINCRDAKVQLLKQQLHEKENLANQKNDEVCVMTEKLCTAESALNEIRNKYDAVNKQLQSNITQLKELKQQTEEKGALTVKKIEDFTSLQDEVCALRVIKAESDSQLKEMNGYLSNMMQILCAELPDIVQGMPETEVESIEQFAASKELEVTSAMHKLQTILAKIISEFHAKIKTMGDVQTTLTEEKATIQEKLNDLEKEKRLYEEAVVLSYQKLTSMMHNLVSAGRDSLGAALEESTSVKDSFASFEASLQELVSTLYDMGASLLSCNKSLLNSSEENFQKLASALSQMQSQYQSAHEEIDLLKNELAESRRQLDLAREEVCNLRNTLEADRNAYEEEREELVNMNYELKQKLQGEKDDFENLCNNLEVENSNLNEQVKDLETSQAELLSEFEKSTVELSKLQELQEKVSSLEAENIMMSEKLKELEASKKNEDVKEDELKAKVSTLEKEVKKLVKTGDSLKHDCETLRAELSEKETQLENTHSNAMKYQERMEQLQVDLERFKRQKVHTDSDIVDLERKKIELEMKIMDLENKHLEKLYQAKNEMKSIFKSEVEKVSAMCEEVKREKDQLSAKYEASKKKLAELSRHLQQQESKYEEFLNERQKIGEAYEAKRSMLQEAKNTLDREKTCRKKAEVKVELLEKEQVPLLEKIRGLEISLKREVAARRSAEVQTKYAEDQLRKLQKQLDGQPPIRKTQSETNSGRGVRRRAESINSPPTENIYETIQECEGQYQSSRSLHFTRGASVSAEYVNLGNRANQEVFKVPRAPAGSTTSLASSSSSSSSFHHRSVPLGTEGRGHEDTCSRMSELSRRNTLYLPHMKSSYPCETQFIEPTHFTEHELKAGVNFEETSIGKLVKSAEDLQLDSPAENTRSKTRHTLLAVTPLKGGRYLLHTSQESPLTDSPAFSTRKRKSPDSVRSFGSLNDSTSSRKKVSKLVSQQTTYQRPGPPTPGKYSSSQKPMESDTPSSVSSTGSRSRFMPKTPASIHRLLGHHRSKNGNPKTPKRKKQIEAENTPPTDVTQQVERKNTAFTIGFSPKQSKPSRKPPQSPPHISTKQKVPKTSTQTTTRRGFRAPFSNRSNMVKK</sequence>
<feature type="compositionally biased region" description="Polar residues" evidence="2">
    <location>
        <begin position="2252"/>
        <end position="2269"/>
    </location>
</feature>
<dbReference type="PANTHER" id="PTHR18937">
    <property type="entry name" value="STRUCTURAL MAINTENANCE OF CHROMOSOMES SMC FAMILY MEMBER"/>
    <property type="match status" value="1"/>
</dbReference>
<evidence type="ECO:0000256" key="1">
    <source>
        <dbReference type="SAM" id="Coils"/>
    </source>
</evidence>
<dbReference type="Proteomes" id="UP000677054">
    <property type="component" value="Unassembled WGS sequence"/>
</dbReference>
<dbReference type="SUPFAM" id="SSF57997">
    <property type="entry name" value="Tropomyosin"/>
    <property type="match status" value="1"/>
</dbReference>
<name>A0A7R8ZZB5_9CRUS</name>
<feature type="region of interest" description="Disordered" evidence="2">
    <location>
        <begin position="2091"/>
        <end position="2285"/>
    </location>
</feature>
<reference evidence="3" key="1">
    <citation type="submission" date="2020-11" db="EMBL/GenBank/DDBJ databases">
        <authorList>
            <person name="Tran Van P."/>
        </authorList>
    </citation>
    <scope>NUCLEOTIDE SEQUENCE</scope>
</reference>
<dbReference type="OrthoDB" id="2436455at2759"/>
<feature type="region of interest" description="Disordered" evidence="2">
    <location>
        <begin position="1885"/>
        <end position="1920"/>
    </location>
</feature>
<keyword evidence="1" id="KW-0175">Coiled coil</keyword>
<dbReference type="EMBL" id="LR899522">
    <property type="protein sequence ID" value="CAD7240049.1"/>
    <property type="molecule type" value="Genomic_DNA"/>
</dbReference>
<feature type="coiled-coil region" evidence="1">
    <location>
        <begin position="318"/>
        <end position="423"/>
    </location>
</feature>
<protein>
    <submittedName>
        <fullName evidence="3">Uncharacterized protein</fullName>
    </submittedName>
</protein>
<feature type="coiled-coil region" evidence="1">
    <location>
        <begin position="785"/>
        <end position="819"/>
    </location>
</feature>
<feature type="coiled-coil region" evidence="1">
    <location>
        <begin position="125"/>
        <end position="289"/>
    </location>
</feature>
<dbReference type="Gene3D" id="1.10.287.1490">
    <property type="match status" value="1"/>
</dbReference>
<evidence type="ECO:0000313" key="4">
    <source>
        <dbReference type="Proteomes" id="UP000677054"/>
    </source>
</evidence>
<proteinExistence type="predicted"/>
<dbReference type="EMBL" id="CAJPEV010000005">
    <property type="protein sequence ID" value="CAG0878563.1"/>
    <property type="molecule type" value="Genomic_DNA"/>
</dbReference>
<feature type="compositionally biased region" description="Low complexity" evidence="2">
    <location>
        <begin position="1972"/>
        <end position="1985"/>
    </location>
</feature>
<keyword evidence="4" id="KW-1185">Reference proteome</keyword>
<feature type="coiled-coil region" evidence="1">
    <location>
        <begin position="848"/>
        <end position="1275"/>
    </location>
</feature>
<organism evidence="3">
    <name type="scientific">Darwinula stevensoni</name>
    <dbReference type="NCBI Taxonomy" id="69355"/>
    <lineage>
        <taxon>Eukaryota</taxon>
        <taxon>Metazoa</taxon>
        <taxon>Ecdysozoa</taxon>
        <taxon>Arthropoda</taxon>
        <taxon>Crustacea</taxon>
        <taxon>Oligostraca</taxon>
        <taxon>Ostracoda</taxon>
        <taxon>Podocopa</taxon>
        <taxon>Podocopida</taxon>
        <taxon>Darwinulocopina</taxon>
        <taxon>Darwinuloidea</taxon>
        <taxon>Darwinulidae</taxon>
        <taxon>Darwinula</taxon>
    </lineage>
</organism>
<feature type="compositionally biased region" description="Polar residues" evidence="2">
    <location>
        <begin position="2094"/>
        <end position="2107"/>
    </location>
</feature>
<feature type="region of interest" description="Disordered" evidence="2">
    <location>
        <begin position="1970"/>
        <end position="2003"/>
    </location>
</feature>
<feature type="coiled-coil region" evidence="1">
    <location>
        <begin position="1380"/>
        <end position="1407"/>
    </location>
</feature>
<evidence type="ECO:0000256" key="2">
    <source>
        <dbReference type="SAM" id="MobiDB-lite"/>
    </source>
</evidence>
<gene>
    <name evidence="3" type="ORF">DSTB1V02_LOCUS86</name>
</gene>
<accession>A0A7R8ZZB5</accession>
<feature type="coiled-coil region" evidence="1">
    <location>
        <begin position="554"/>
        <end position="756"/>
    </location>
</feature>
<evidence type="ECO:0000313" key="3">
    <source>
        <dbReference type="EMBL" id="CAD7240049.1"/>
    </source>
</evidence>
<feature type="compositionally biased region" description="Basic residues" evidence="2">
    <location>
        <begin position="2190"/>
        <end position="2208"/>
    </location>
</feature>